<evidence type="ECO:0000313" key="1">
    <source>
        <dbReference type="EMBL" id="VAX39503.1"/>
    </source>
</evidence>
<protein>
    <submittedName>
        <fullName evidence="1">Uncharacterized protein</fullName>
    </submittedName>
</protein>
<sequence>MAYPTALYTVSGGVKQFWLGASGTKPDTTTGVYVAQMNQGNTVFNWADTAIDTCGGVHILWYDTIGDTPGSDVTIDVFTAFIDDFGLPTQTIDVAKLTDQPFSVGTMANPVFLGERQSLTLAQRGFGGLWQLACFTMVEDGLVNTSAQRVRTSNFCESDHGNDPPR</sequence>
<gene>
    <name evidence="1" type="ORF">MNBD_PLANCTO03-99</name>
</gene>
<name>A0A3B1DRJ4_9ZZZZ</name>
<organism evidence="1">
    <name type="scientific">hydrothermal vent metagenome</name>
    <dbReference type="NCBI Taxonomy" id="652676"/>
    <lineage>
        <taxon>unclassified sequences</taxon>
        <taxon>metagenomes</taxon>
        <taxon>ecological metagenomes</taxon>
    </lineage>
</organism>
<accession>A0A3B1DRJ4</accession>
<proteinExistence type="predicted"/>
<dbReference type="EMBL" id="UOGK01000252">
    <property type="protein sequence ID" value="VAX39503.1"/>
    <property type="molecule type" value="Genomic_DNA"/>
</dbReference>
<dbReference type="AlphaFoldDB" id="A0A3B1DRJ4"/>
<reference evidence="1" key="1">
    <citation type="submission" date="2018-06" db="EMBL/GenBank/DDBJ databases">
        <authorList>
            <person name="Zhirakovskaya E."/>
        </authorList>
    </citation>
    <scope>NUCLEOTIDE SEQUENCE</scope>
</reference>